<dbReference type="Pfam" id="PF13392">
    <property type="entry name" value="HNH_3"/>
    <property type="match status" value="1"/>
</dbReference>
<dbReference type="GO" id="GO:0003700">
    <property type="term" value="F:DNA-binding transcription factor activity"/>
    <property type="evidence" value="ECO:0007669"/>
    <property type="project" value="InterPro"/>
</dbReference>
<dbReference type="InterPro" id="IPR044925">
    <property type="entry name" value="His-Me_finger_sf"/>
</dbReference>
<dbReference type="GO" id="GO:0003677">
    <property type="term" value="F:DNA binding"/>
    <property type="evidence" value="ECO:0007669"/>
    <property type="project" value="InterPro"/>
</dbReference>
<protein>
    <submittedName>
        <fullName evidence="2">Endonuclease</fullName>
    </submittedName>
</protein>
<organism evidence="2 3">
    <name type="scientific">Pseudomonas laurentiana</name>
    <dbReference type="NCBI Taxonomy" id="2364649"/>
    <lineage>
        <taxon>Bacteria</taxon>
        <taxon>Pseudomonadati</taxon>
        <taxon>Pseudomonadota</taxon>
        <taxon>Gammaproteobacteria</taxon>
        <taxon>Pseudomonadales</taxon>
        <taxon>Pseudomonadaceae</taxon>
        <taxon>Pseudomonas</taxon>
    </lineage>
</organism>
<dbReference type="InterPro" id="IPR016177">
    <property type="entry name" value="DNA-bd_dom_sf"/>
</dbReference>
<dbReference type="RefSeq" id="WP_163932406.1">
    <property type="nucleotide sequence ID" value="NZ_BMQU01000023.1"/>
</dbReference>
<dbReference type="AlphaFoldDB" id="A0A6I5RMP2"/>
<dbReference type="SUPFAM" id="SSF54060">
    <property type="entry name" value="His-Me finger endonucleases"/>
    <property type="match status" value="1"/>
</dbReference>
<dbReference type="Gene3D" id="3.90.75.20">
    <property type="match status" value="1"/>
</dbReference>
<proteinExistence type="predicted"/>
<dbReference type="Gene3D" id="3.30.730.10">
    <property type="entry name" value="AP2/ERF domain"/>
    <property type="match status" value="1"/>
</dbReference>
<dbReference type="EMBL" id="JAAHBT010000029">
    <property type="protein sequence ID" value="NES08941.1"/>
    <property type="molecule type" value="Genomic_DNA"/>
</dbReference>
<evidence type="ECO:0000259" key="1">
    <source>
        <dbReference type="Pfam" id="PF13392"/>
    </source>
</evidence>
<keyword evidence="3" id="KW-1185">Reference proteome</keyword>
<evidence type="ECO:0000313" key="3">
    <source>
        <dbReference type="Proteomes" id="UP000471751"/>
    </source>
</evidence>
<gene>
    <name evidence="2" type="ORF">G3O07_03120</name>
</gene>
<keyword evidence="2" id="KW-0378">Hydrolase</keyword>
<name>A0A6I5RMP2_9PSED</name>
<evidence type="ECO:0000313" key="2">
    <source>
        <dbReference type="EMBL" id="NES08941.1"/>
    </source>
</evidence>
<dbReference type="InterPro" id="IPR036955">
    <property type="entry name" value="AP2/ERF_dom_sf"/>
</dbReference>
<dbReference type="Proteomes" id="UP000471751">
    <property type="component" value="Unassembled WGS sequence"/>
</dbReference>
<dbReference type="InterPro" id="IPR003615">
    <property type="entry name" value="HNH_nuc"/>
</dbReference>
<keyword evidence="2" id="KW-0255">Endonuclease</keyword>
<dbReference type="SUPFAM" id="SSF54171">
    <property type="entry name" value="DNA-binding domain"/>
    <property type="match status" value="1"/>
</dbReference>
<sequence length="169" mass="18916">MKDSYVIFDIGTAAYPDAKCKIDHADLELVSGYKWGIAYMGGAGYKLAYARTRVGGRKNARYLRMHRLIMGAEAGTEVDHINGDTLDNRRCNLRVATRLEQSRNTGMRKNNSTGFKGVSYIGKLGKFRAYIVVNRKQIHLGLFQKAEEASAAYEKSAAELFGEFHRKIG</sequence>
<keyword evidence="2" id="KW-0540">Nuclease</keyword>
<comment type="caution">
    <text evidence="2">The sequence shown here is derived from an EMBL/GenBank/DDBJ whole genome shotgun (WGS) entry which is preliminary data.</text>
</comment>
<dbReference type="GO" id="GO:0004519">
    <property type="term" value="F:endonuclease activity"/>
    <property type="evidence" value="ECO:0007669"/>
    <property type="project" value="UniProtKB-KW"/>
</dbReference>
<accession>A0A6I5RMP2</accession>
<feature type="domain" description="HNH nuclease" evidence="1">
    <location>
        <begin position="73"/>
        <end position="103"/>
    </location>
</feature>
<reference evidence="2 3" key="1">
    <citation type="submission" date="2020-02" db="EMBL/GenBank/DDBJ databases">
        <title>Broccoli isolated Pseudomonas sp.</title>
        <authorList>
            <person name="Fujikawa T."/>
            <person name="Sawada H."/>
        </authorList>
    </citation>
    <scope>NUCLEOTIDE SEQUENCE [LARGE SCALE GENOMIC DNA]</scope>
    <source>
        <strain evidence="2 3">JCM 32154</strain>
    </source>
</reference>